<evidence type="ECO:0000313" key="17">
    <source>
        <dbReference type="Proteomes" id="UP000629468"/>
    </source>
</evidence>
<gene>
    <name evidence="16" type="ORF">Agabi119p4_8811</name>
</gene>
<feature type="transmembrane region" description="Helical" evidence="12">
    <location>
        <begin position="1413"/>
        <end position="1433"/>
    </location>
</feature>
<organism evidence="16 17">
    <name type="scientific">Agaricus bisporus var. burnettii</name>
    <dbReference type="NCBI Taxonomy" id="192524"/>
    <lineage>
        <taxon>Eukaryota</taxon>
        <taxon>Fungi</taxon>
        <taxon>Dikarya</taxon>
        <taxon>Basidiomycota</taxon>
        <taxon>Agaricomycotina</taxon>
        <taxon>Agaricomycetes</taxon>
        <taxon>Agaricomycetidae</taxon>
        <taxon>Agaricales</taxon>
        <taxon>Agaricineae</taxon>
        <taxon>Agaricaceae</taxon>
        <taxon>Agaricus</taxon>
    </lineage>
</organism>
<dbReference type="InterPro" id="IPR027417">
    <property type="entry name" value="P-loop_NTPase"/>
</dbReference>
<dbReference type="Gene3D" id="3.40.50.300">
    <property type="entry name" value="P-loop containing nucleotide triphosphate hydrolases"/>
    <property type="match status" value="2"/>
</dbReference>
<feature type="region of interest" description="Disordered" evidence="11">
    <location>
        <begin position="1371"/>
        <end position="1397"/>
    </location>
</feature>
<feature type="region of interest" description="Disordered" evidence="11">
    <location>
        <begin position="1"/>
        <end position="26"/>
    </location>
</feature>
<accession>A0A8H7EXE1</accession>
<keyword evidence="12" id="KW-0812">Transmembrane</keyword>
<dbReference type="InterPro" id="IPR000629">
    <property type="entry name" value="RNA-helicase_DEAD-box_CS"/>
</dbReference>
<feature type="compositionally biased region" description="Low complexity" evidence="11">
    <location>
        <begin position="560"/>
        <end position="572"/>
    </location>
</feature>
<keyword evidence="3" id="KW-0698">rRNA processing</keyword>
<evidence type="ECO:0000256" key="7">
    <source>
        <dbReference type="ARBA" id="ARBA00022840"/>
    </source>
</evidence>
<dbReference type="SMART" id="SM00487">
    <property type="entry name" value="DEXDc"/>
    <property type="match status" value="1"/>
</dbReference>
<evidence type="ECO:0000256" key="3">
    <source>
        <dbReference type="ARBA" id="ARBA00022552"/>
    </source>
</evidence>
<dbReference type="CDD" id="cd17941">
    <property type="entry name" value="DEADc_DDX10"/>
    <property type="match status" value="1"/>
</dbReference>
<protein>
    <recommendedName>
        <fullName evidence="10">ATP-dependent RNA helicase</fullName>
        <ecNumber evidence="10">3.6.4.13</ecNumber>
    </recommendedName>
</protein>
<dbReference type="InterPro" id="IPR025313">
    <property type="entry name" value="SPB4-like_CTE"/>
</dbReference>
<evidence type="ECO:0000259" key="14">
    <source>
        <dbReference type="PROSITE" id="PS51194"/>
    </source>
</evidence>
<dbReference type="SUPFAM" id="SSF52540">
    <property type="entry name" value="P-loop containing nucleoside triphosphate hydrolases"/>
    <property type="match status" value="1"/>
</dbReference>
<feature type="transmembrane region" description="Helical" evidence="12">
    <location>
        <begin position="1267"/>
        <end position="1290"/>
    </location>
</feature>
<dbReference type="EMBL" id="JABXXO010000012">
    <property type="protein sequence ID" value="KAF7762218.1"/>
    <property type="molecule type" value="Genomic_DNA"/>
</dbReference>
<dbReference type="Pfam" id="PF00270">
    <property type="entry name" value="DEAD"/>
    <property type="match status" value="1"/>
</dbReference>
<evidence type="ECO:0000256" key="1">
    <source>
        <dbReference type="ARBA" id="ARBA00004604"/>
    </source>
</evidence>
<feature type="region of interest" description="Disordered" evidence="11">
    <location>
        <begin position="1335"/>
        <end position="1359"/>
    </location>
</feature>
<evidence type="ECO:0000256" key="2">
    <source>
        <dbReference type="ARBA" id="ARBA00022517"/>
    </source>
</evidence>
<proteinExistence type="inferred from homology"/>
<evidence type="ECO:0000256" key="9">
    <source>
        <dbReference type="PROSITE-ProRule" id="PRU00552"/>
    </source>
</evidence>
<feature type="domain" description="Helicase C-terminal" evidence="14">
    <location>
        <begin position="289"/>
        <end position="452"/>
    </location>
</feature>
<feature type="region of interest" description="Disordered" evidence="11">
    <location>
        <begin position="712"/>
        <end position="831"/>
    </location>
</feature>
<evidence type="ECO:0000256" key="10">
    <source>
        <dbReference type="RuleBase" id="RU365068"/>
    </source>
</evidence>
<dbReference type="EC" id="3.6.4.13" evidence="10"/>
<feature type="compositionally biased region" description="Acidic residues" evidence="11">
    <location>
        <begin position="1340"/>
        <end position="1349"/>
    </location>
</feature>
<evidence type="ECO:0000256" key="11">
    <source>
        <dbReference type="SAM" id="MobiDB-lite"/>
    </source>
</evidence>
<feature type="transmembrane region" description="Helical" evidence="12">
    <location>
        <begin position="920"/>
        <end position="941"/>
    </location>
</feature>
<comment type="caution">
    <text evidence="16">The sequence shown here is derived from an EMBL/GenBank/DDBJ whole genome shotgun (WGS) entry which is preliminary data.</text>
</comment>
<dbReference type="InterPro" id="IPR001650">
    <property type="entry name" value="Helicase_C-like"/>
</dbReference>
<dbReference type="Gene3D" id="1.20.1250.20">
    <property type="entry name" value="MFS general substrate transporter like domains"/>
    <property type="match status" value="1"/>
</dbReference>
<feature type="compositionally biased region" description="Basic and acidic residues" evidence="11">
    <location>
        <begin position="523"/>
        <end position="535"/>
    </location>
</feature>
<dbReference type="InterPro" id="IPR014014">
    <property type="entry name" value="RNA_helicase_DEAD_Q_motif"/>
</dbReference>
<feature type="transmembrane region" description="Helical" evidence="12">
    <location>
        <begin position="1067"/>
        <end position="1086"/>
    </location>
</feature>
<dbReference type="GO" id="GO:0016787">
    <property type="term" value="F:hydrolase activity"/>
    <property type="evidence" value="ECO:0007669"/>
    <property type="project" value="UniProtKB-KW"/>
</dbReference>
<dbReference type="PROSITE" id="PS51195">
    <property type="entry name" value="Q_MOTIF"/>
    <property type="match status" value="1"/>
</dbReference>
<feature type="short sequence motif" description="Q motif" evidence="9">
    <location>
        <begin position="58"/>
        <end position="86"/>
    </location>
</feature>
<feature type="compositionally biased region" description="Basic and acidic residues" evidence="11">
    <location>
        <begin position="662"/>
        <end position="673"/>
    </location>
</feature>
<dbReference type="PROSITE" id="PS51192">
    <property type="entry name" value="HELICASE_ATP_BIND_1"/>
    <property type="match status" value="1"/>
</dbReference>
<feature type="domain" description="Helicase ATP-binding" evidence="13">
    <location>
        <begin position="89"/>
        <end position="263"/>
    </location>
</feature>
<dbReference type="SUPFAM" id="SSF103473">
    <property type="entry name" value="MFS general substrate transporter"/>
    <property type="match status" value="1"/>
</dbReference>
<evidence type="ECO:0000256" key="5">
    <source>
        <dbReference type="ARBA" id="ARBA00022801"/>
    </source>
</evidence>
<feature type="region of interest" description="Disordered" evidence="11">
    <location>
        <begin position="517"/>
        <end position="592"/>
    </location>
</feature>
<dbReference type="InterPro" id="IPR011545">
    <property type="entry name" value="DEAD/DEAH_box_helicase_dom"/>
</dbReference>
<feature type="transmembrane region" description="Helical" evidence="12">
    <location>
        <begin position="1178"/>
        <end position="1197"/>
    </location>
</feature>
<feature type="compositionally biased region" description="Basic and acidic residues" evidence="11">
    <location>
        <begin position="1350"/>
        <end position="1359"/>
    </location>
</feature>
<feature type="transmembrane region" description="Helical" evidence="12">
    <location>
        <begin position="1029"/>
        <end position="1047"/>
    </location>
</feature>
<feature type="compositionally biased region" description="Basic residues" evidence="11">
    <location>
        <begin position="755"/>
        <end position="764"/>
    </location>
</feature>
<dbReference type="GO" id="GO:0003724">
    <property type="term" value="F:RNA helicase activity"/>
    <property type="evidence" value="ECO:0007669"/>
    <property type="project" value="UniProtKB-EC"/>
</dbReference>
<keyword evidence="4 10" id="KW-0547">Nucleotide-binding</keyword>
<keyword evidence="7 10" id="KW-0067">ATP-binding</keyword>
<evidence type="ECO:0000256" key="6">
    <source>
        <dbReference type="ARBA" id="ARBA00022806"/>
    </source>
</evidence>
<feature type="compositionally biased region" description="Basic residues" evidence="11">
    <location>
        <begin position="674"/>
        <end position="684"/>
    </location>
</feature>
<keyword evidence="2" id="KW-0690">Ribosome biogenesis</keyword>
<sequence length="1531" mass="169462">MPEVMDPSSSRQNAHARQKKKQKKPVIRSVKLKRLAEKQKVEEVEKLAMEYVPPADLKLFADLPISENTKRGLKKGFFVEMTDIQAKSIPVSLKGKDVLGAARTGSGKTLAFLIPVLEALYRRKWGAVDGLGALIISPTRELAVQIFEVLRSIGGCHTFSAGLVIGGKNLKDEKDRLSRMNILVATPGRLLQHMDQTFGFDADNLQMLVLDEADRILDMGFQRTLSALLSHLPKSRQTLLFSATQTQSVNDLARLSLKEPVSIGISSPGEATGDTYIPATLEQHYVVSDLDKKLDILWSFIKTHLQCKTLVFMSACKQVRFVYETFCRMHPGIPLIHLHGKQKQSARLTMFNKFATTKHAVLFATDIAARGLDFPSVDWVVQLDAPEDVETYIHRVGRTARYESKGKGLLVLCPSEEEGMTMALETKGLQVNKIKIRPSKTQNIENQLQKLAFQDPEIKYLAQRAFVSYLRSIYLQKHKSVFKIDELPVERFAESLGLPGAPKIKFLSKEAVKRRKNASRMAEAAHAEATDEKMAPRSKATQLTEEEEEDSEEAEEGSEEASSGASGSGASSGEEEGSEGKTMMPEKARKLGAVRTKYDRMFERKNQNILSEHYSKLISHDPASDSEDEFITLKRADHDLDDAASTEVNGVSGGSMAHTHHTAFEQDLRENLSKRKQKLGRAKRTLLTGGVNTKLVFDDEGKAHPLYELEDGEKWFEERGGLSGAQEEGRKFAQGERDKMKVADVVDREEAKDKKREKKRKRKEREREATLGSVDGGGPILGGATLEEEDGYVSPEFDLPSESEEDEALPTRNNKNTPREHSRNKKRKLEVGDDIDDDEELTASSRRLMTGISALTIAEEEGGGQSHQKFKGLSRIVGPQWSHLPTLTVGLLGIQIFWSVEMSYASPYLLSLGLSKSKMAVVFVAGPLSGLVMQPLIGLLADNCTSRFGRRKPYMMIGTTVCMFAMILLGFTRWFASIFTGENNDSNDLLTIWLAVFAIYFIDFSINAIMAVDRALVVDTLPSTQQPQGNAWAAGMGAVGAIVGFFVGNVDLTKIFPFFGKTQLEVLSVVASLVLLGCHLVTAILVKEKILLPSTDITKSKTSFLREMKDMWTSVLTLPRTIRQILVIQFFAWLGWFPVLFYTTIYIGDLYRRVSPVPTTDEAQIFLNAEATRLGSRALFWSSIVALVANILLPYLVTESASGSRINEHKPHLRFGYGTRDVWWKRILKFVKVPAWMKIHLASLWALSHFVFAGCMFATFFTGSVRGASLLVTVAGFSWAVTQWAPFALLGAAILTESSGDDDTAIRLSDTRTGRRVTTSDVNVDIDADERNLFLPGEASDSEDEEGSEIEARKEEQRRMLGNSLAQVSSVNIGGAGDRDPMLTSDPGETDLPRDGPKCLSAKAGTILGIHNMSIVIPQFLITGIAALVFAIFDPQNTGALAHHGAPVQAQIPVTNGTDGKVFPTNGTEALERVVRSMAVNLLEIRQELEEGATEMYQGSNSVVYIFRFGGITALIAAVLAWRLARDLRHR</sequence>
<reference evidence="16 17" key="1">
    <citation type="journal article" name="Sci. Rep.">
        <title>Telomere-to-telomere assembled and centromere annotated genomes of the two main subspecies of the button mushroom Agaricus bisporus reveal especially polymorphic chromosome ends.</title>
        <authorList>
            <person name="Sonnenberg A.S.M."/>
            <person name="Sedaghat-Telgerd N."/>
            <person name="Lavrijssen B."/>
            <person name="Ohm R.A."/>
            <person name="Hendrickx P.M."/>
            <person name="Scholtmeijer K."/>
            <person name="Baars J.J.P."/>
            <person name="van Peer A."/>
        </authorList>
    </citation>
    <scope>NUCLEOTIDE SEQUENCE [LARGE SCALE GENOMIC DNA]</scope>
    <source>
        <strain evidence="16 17">H119_p4</strain>
    </source>
</reference>
<evidence type="ECO:0000256" key="12">
    <source>
        <dbReference type="SAM" id="Phobius"/>
    </source>
</evidence>
<evidence type="ECO:0000259" key="15">
    <source>
        <dbReference type="PROSITE" id="PS51195"/>
    </source>
</evidence>
<evidence type="ECO:0000259" key="13">
    <source>
        <dbReference type="PROSITE" id="PS51192"/>
    </source>
</evidence>
<dbReference type="PROSITE" id="PS00039">
    <property type="entry name" value="DEAD_ATP_HELICASE"/>
    <property type="match status" value="1"/>
</dbReference>
<keyword evidence="8 10" id="KW-0694">RNA-binding</keyword>
<feature type="compositionally biased region" description="Basic and acidic residues" evidence="11">
    <location>
        <begin position="727"/>
        <end position="754"/>
    </location>
</feature>
<feature type="transmembrane region" description="Helical" evidence="12">
    <location>
        <begin position="1239"/>
        <end position="1261"/>
    </location>
</feature>
<feature type="compositionally biased region" description="Acidic residues" evidence="11">
    <location>
        <begin position="799"/>
        <end position="808"/>
    </location>
</feature>
<evidence type="ECO:0000256" key="4">
    <source>
        <dbReference type="ARBA" id="ARBA00022741"/>
    </source>
</evidence>
<dbReference type="GO" id="GO:0005524">
    <property type="term" value="F:ATP binding"/>
    <property type="evidence" value="ECO:0007669"/>
    <property type="project" value="UniProtKB-UniRule"/>
</dbReference>
<keyword evidence="5 10" id="KW-0378">Hydrolase</keyword>
<keyword evidence="12" id="KW-1133">Transmembrane helix</keyword>
<dbReference type="CDD" id="cd18787">
    <property type="entry name" value="SF2_C_DEAD"/>
    <property type="match status" value="1"/>
</dbReference>
<comment type="subcellular location">
    <subcellularLocation>
        <location evidence="1">Nucleus</location>
        <location evidence="1">Nucleolus</location>
    </subcellularLocation>
</comment>
<feature type="transmembrane region" description="Helical" evidence="12">
    <location>
        <begin position="1125"/>
        <end position="1147"/>
    </location>
</feature>
<feature type="compositionally biased region" description="Basic residues" evidence="11">
    <location>
        <begin position="14"/>
        <end position="26"/>
    </location>
</feature>
<feature type="compositionally biased region" description="Acidic residues" evidence="11">
    <location>
        <begin position="544"/>
        <end position="559"/>
    </location>
</feature>
<comment type="catalytic activity">
    <reaction evidence="10">
        <text>ATP + H2O = ADP + phosphate + H(+)</text>
        <dbReference type="Rhea" id="RHEA:13065"/>
        <dbReference type="ChEBI" id="CHEBI:15377"/>
        <dbReference type="ChEBI" id="CHEBI:15378"/>
        <dbReference type="ChEBI" id="CHEBI:30616"/>
        <dbReference type="ChEBI" id="CHEBI:43474"/>
        <dbReference type="ChEBI" id="CHEBI:456216"/>
        <dbReference type="EC" id="3.6.4.13"/>
    </reaction>
</comment>
<dbReference type="GO" id="GO:0003723">
    <property type="term" value="F:RNA binding"/>
    <property type="evidence" value="ECO:0007669"/>
    <property type="project" value="UniProtKB-UniRule"/>
</dbReference>
<dbReference type="SMART" id="SM01178">
    <property type="entry name" value="DUF4217"/>
    <property type="match status" value="1"/>
</dbReference>
<comment type="similarity">
    <text evidence="10">Belongs to the DEAD box helicase family.</text>
</comment>
<dbReference type="InterPro" id="IPR014001">
    <property type="entry name" value="Helicase_ATP-bd"/>
</dbReference>
<dbReference type="GO" id="GO:0005730">
    <property type="term" value="C:nucleolus"/>
    <property type="evidence" value="ECO:0007669"/>
    <property type="project" value="UniProtKB-SubCell"/>
</dbReference>
<dbReference type="PANTHER" id="PTHR24031">
    <property type="entry name" value="RNA HELICASE"/>
    <property type="match status" value="1"/>
</dbReference>
<dbReference type="Proteomes" id="UP000629468">
    <property type="component" value="Unassembled WGS sequence"/>
</dbReference>
<dbReference type="GO" id="GO:0006364">
    <property type="term" value="P:rRNA processing"/>
    <property type="evidence" value="ECO:0007669"/>
    <property type="project" value="UniProtKB-KW"/>
</dbReference>
<evidence type="ECO:0000313" key="16">
    <source>
        <dbReference type="EMBL" id="KAF7762218.1"/>
    </source>
</evidence>
<feature type="domain" description="DEAD-box RNA helicase Q" evidence="15">
    <location>
        <begin position="58"/>
        <end position="86"/>
    </location>
</feature>
<feature type="transmembrane region" description="Helical" evidence="12">
    <location>
        <begin position="1505"/>
        <end position="1525"/>
    </location>
</feature>
<dbReference type="Pfam" id="PF00271">
    <property type="entry name" value="Helicase_C"/>
    <property type="match status" value="1"/>
</dbReference>
<dbReference type="SMART" id="SM00490">
    <property type="entry name" value="HELICc"/>
    <property type="match status" value="1"/>
</dbReference>
<keyword evidence="12" id="KW-0472">Membrane</keyword>
<evidence type="ECO:0000256" key="8">
    <source>
        <dbReference type="ARBA" id="ARBA00022884"/>
    </source>
</evidence>
<dbReference type="Pfam" id="PF13959">
    <property type="entry name" value="CTE_SPB4"/>
    <property type="match status" value="1"/>
</dbReference>
<feature type="transmembrane region" description="Helical" evidence="12">
    <location>
        <begin position="953"/>
        <end position="972"/>
    </location>
</feature>
<comment type="function">
    <text evidence="10">RNA helicase.</text>
</comment>
<dbReference type="InterPro" id="IPR036259">
    <property type="entry name" value="MFS_trans_sf"/>
</dbReference>
<comment type="domain">
    <text evidence="10">The Q motif is unique to and characteristic of the DEAD box family of RNA helicases and controls ATP binding and hydrolysis.</text>
</comment>
<keyword evidence="6 10" id="KW-0347">Helicase</keyword>
<feature type="region of interest" description="Disordered" evidence="11">
    <location>
        <begin position="662"/>
        <end position="684"/>
    </location>
</feature>
<name>A0A8H7EXE1_AGABI</name>
<dbReference type="PROSITE" id="PS51194">
    <property type="entry name" value="HELICASE_CTER"/>
    <property type="match status" value="1"/>
</dbReference>
<feature type="transmembrane region" description="Helical" evidence="12">
    <location>
        <begin position="992"/>
        <end position="1017"/>
    </location>
</feature>